<dbReference type="AlphaFoldDB" id="A0A8K0CA44"/>
<keyword evidence="3" id="KW-1185">Reference proteome</keyword>
<dbReference type="EMBL" id="VTPC01090308">
    <property type="protein sequence ID" value="KAF2883715.1"/>
    <property type="molecule type" value="Genomic_DNA"/>
</dbReference>
<organism evidence="2 3">
    <name type="scientific">Ignelater luminosus</name>
    <name type="common">Cucubano</name>
    <name type="synonym">Pyrophorus luminosus</name>
    <dbReference type="NCBI Taxonomy" id="2038154"/>
    <lineage>
        <taxon>Eukaryota</taxon>
        <taxon>Metazoa</taxon>
        <taxon>Ecdysozoa</taxon>
        <taxon>Arthropoda</taxon>
        <taxon>Hexapoda</taxon>
        <taxon>Insecta</taxon>
        <taxon>Pterygota</taxon>
        <taxon>Neoptera</taxon>
        <taxon>Endopterygota</taxon>
        <taxon>Coleoptera</taxon>
        <taxon>Polyphaga</taxon>
        <taxon>Elateriformia</taxon>
        <taxon>Elateroidea</taxon>
        <taxon>Elateridae</taxon>
        <taxon>Agrypninae</taxon>
        <taxon>Pyrophorini</taxon>
        <taxon>Ignelater</taxon>
    </lineage>
</organism>
<evidence type="ECO:0000313" key="3">
    <source>
        <dbReference type="Proteomes" id="UP000801492"/>
    </source>
</evidence>
<name>A0A8K0CA44_IGNLU</name>
<feature type="region of interest" description="Disordered" evidence="1">
    <location>
        <begin position="134"/>
        <end position="153"/>
    </location>
</feature>
<evidence type="ECO:0008006" key="4">
    <source>
        <dbReference type="Google" id="ProtNLM"/>
    </source>
</evidence>
<proteinExistence type="predicted"/>
<dbReference type="Pfam" id="PF03564">
    <property type="entry name" value="DUF1759"/>
    <property type="match status" value="1"/>
</dbReference>
<dbReference type="OrthoDB" id="7764418at2759"/>
<sequence>MQAKILKVRPVVVTSDVVSINGSSQSSSSTVHKGFMKLPTINLSNFNGNPKEWLNFRDFFINFIHENEPPHKLHYLRASLTGKVAETIKSLAISSANYQIAWDSVNDRFNNSRILVHNHIKALFNTEVIAKESSAKPRSSHTREFENKNDSDKFPPYEELISFMEKKQSIKEIKNRTQSALPLTVHSCEKFKQFGLKERSEKAKELKVCYNCLAKGHFTCKCKSRFNYQRCKSRHHTLFHQVASVSSTEAEQATVNLSAFGSNQTIVLIATALVRILDSDGNSHPASALLDSGRMFNFISESSCKRLQLTRFPVDLQFREINSTATSIESRCNVEVISSNSRFQMKSSCLVIPHITVNIPEAKVKSIFYSEPIAFGKSCALASGRWVLKNPYCRKLDSDGLLMETFNPCFVLSLDSLVIIPKRYKSLNSLAILGRSKKHEQLLHAGPQLLLASVCEVFGPLEVEASSVNDA</sequence>
<dbReference type="InterPro" id="IPR005312">
    <property type="entry name" value="DUF1759"/>
</dbReference>
<dbReference type="PANTHER" id="PTHR47331">
    <property type="entry name" value="PHD-TYPE DOMAIN-CONTAINING PROTEIN"/>
    <property type="match status" value="1"/>
</dbReference>
<comment type="caution">
    <text evidence="2">The sequence shown here is derived from an EMBL/GenBank/DDBJ whole genome shotgun (WGS) entry which is preliminary data.</text>
</comment>
<evidence type="ECO:0000313" key="2">
    <source>
        <dbReference type="EMBL" id="KAF2883715.1"/>
    </source>
</evidence>
<reference evidence="2" key="1">
    <citation type="submission" date="2019-08" db="EMBL/GenBank/DDBJ databases">
        <title>The genome of the North American firefly Photinus pyralis.</title>
        <authorList>
            <consortium name="Photinus pyralis genome working group"/>
            <person name="Fallon T.R."/>
            <person name="Sander Lower S.E."/>
            <person name="Weng J.-K."/>
        </authorList>
    </citation>
    <scope>NUCLEOTIDE SEQUENCE</scope>
    <source>
        <strain evidence="2">TRF0915ILg1</strain>
        <tissue evidence="2">Whole body</tissue>
    </source>
</reference>
<evidence type="ECO:0000256" key="1">
    <source>
        <dbReference type="SAM" id="MobiDB-lite"/>
    </source>
</evidence>
<accession>A0A8K0CA44</accession>
<dbReference type="PANTHER" id="PTHR47331:SF5">
    <property type="entry name" value="RIBONUCLEASE H"/>
    <property type="match status" value="1"/>
</dbReference>
<gene>
    <name evidence="2" type="ORF">ILUMI_22465</name>
</gene>
<protein>
    <recommendedName>
        <fullName evidence="4">CCHC-type domain-containing protein</fullName>
    </recommendedName>
</protein>
<dbReference type="Proteomes" id="UP000801492">
    <property type="component" value="Unassembled WGS sequence"/>
</dbReference>